<protein>
    <submittedName>
        <fullName evidence="2">Uncharacterized protein</fullName>
    </submittedName>
</protein>
<name>A0ABN0ZPS5_9ACTN</name>
<keyword evidence="1" id="KW-0812">Transmembrane</keyword>
<dbReference type="EMBL" id="BAAAHB010000012">
    <property type="protein sequence ID" value="GAA0454984.1"/>
    <property type="molecule type" value="Genomic_DNA"/>
</dbReference>
<keyword evidence="1" id="KW-0472">Membrane</keyword>
<proteinExistence type="predicted"/>
<organism evidence="2 3">
    <name type="scientific">Streptomyces stramineus</name>
    <dbReference type="NCBI Taxonomy" id="173861"/>
    <lineage>
        <taxon>Bacteria</taxon>
        <taxon>Bacillati</taxon>
        <taxon>Actinomycetota</taxon>
        <taxon>Actinomycetes</taxon>
        <taxon>Kitasatosporales</taxon>
        <taxon>Streptomycetaceae</taxon>
        <taxon>Streptomyces</taxon>
    </lineage>
</organism>
<keyword evidence="1" id="KW-1133">Transmembrane helix</keyword>
<accession>A0ABN0ZPS5</accession>
<reference evidence="2 3" key="1">
    <citation type="journal article" date="2019" name="Int. J. Syst. Evol. Microbiol.">
        <title>The Global Catalogue of Microorganisms (GCM) 10K type strain sequencing project: providing services to taxonomists for standard genome sequencing and annotation.</title>
        <authorList>
            <consortium name="The Broad Institute Genomics Platform"/>
            <consortium name="The Broad Institute Genome Sequencing Center for Infectious Disease"/>
            <person name="Wu L."/>
            <person name="Ma J."/>
        </authorList>
    </citation>
    <scope>NUCLEOTIDE SEQUENCE [LARGE SCALE GENOMIC DNA]</scope>
    <source>
        <strain evidence="2 3">JCM 10649</strain>
    </source>
</reference>
<comment type="caution">
    <text evidence="2">The sequence shown here is derived from an EMBL/GenBank/DDBJ whole genome shotgun (WGS) entry which is preliminary data.</text>
</comment>
<sequence>MNRRTNMRIALTSACPTLLTLPVICLLAAVGTVPWSLLLALPVALVVHAAINYFRLKAKLPEAGPGHPNTV</sequence>
<evidence type="ECO:0000313" key="3">
    <source>
        <dbReference type="Proteomes" id="UP001499895"/>
    </source>
</evidence>
<keyword evidence="3" id="KW-1185">Reference proteome</keyword>
<evidence type="ECO:0000313" key="2">
    <source>
        <dbReference type="EMBL" id="GAA0454984.1"/>
    </source>
</evidence>
<dbReference type="RefSeq" id="WP_344088194.1">
    <property type="nucleotide sequence ID" value="NZ_BAAAHB010000012.1"/>
</dbReference>
<evidence type="ECO:0000256" key="1">
    <source>
        <dbReference type="SAM" id="Phobius"/>
    </source>
</evidence>
<feature type="transmembrane region" description="Helical" evidence="1">
    <location>
        <begin position="35"/>
        <end position="54"/>
    </location>
</feature>
<dbReference type="Proteomes" id="UP001499895">
    <property type="component" value="Unassembled WGS sequence"/>
</dbReference>
<gene>
    <name evidence="2" type="ORF">GCM10009544_17150</name>
</gene>